<dbReference type="AlphaFoldDB" id="A0A438GWX7"/>
<organism evidence="2 3">
    <name type="scientific">Vitis vinifera</name>
    <name type="common">Grape</name>
    <dbReference type="NCBI Taxonomy" id="29760"/>
    <lineage>
        <taxon>Eukaryota</taxon>
        <taxon>Viridiplantae</taxon>
        <taxon>Streptophyta</taxon>
        <taxon>Embryophyta</taxon>
        <taxon>Tracheophyta</taxon>
        <taxon>Spermatophyta</taxon>
        <taxon>Magnoliopsida</taxon>
        <taxon>eudicotyledons</taxon>
        <taxon>Gunneridae</taxon>
        <taxon>Pentapetalae</taxon>
        <taxon>rosids</taxon>
        <taxon>Vitales</taxon>
        <taxon>Vitaceae</taxon>
        <taxon>Viteae</taxon>
        <taxon>Vitis</taxon>
    </lineage>
</organism>
<feature type="region of interest" description="Disordered" evidence="1">
    <location>
        <begin position="1"/>
        <end position="29"/>
    </location>
</feature>
<accession>A0A438GWX7</accession>
<dbReference type="EMBL" id="QGNW01000324">
    <property type="protein sequence ID" value="RVW76705.1"/>
    <property type="molecule type" value="Genomic_DNA"/>
</dbReference>
<dbReference type="Proteomes" id="UP000288805">
    <property type="component" value="Unassembled WGS sequence"/>
</dbReference>
<sequence>MGESKRESERECDGEEGENNSASRRRRKGSNFVVESKAFEIVVDERKGKPQVLIMEKKGGVSSWVRLGPESLGFFIKRPNPLHQRREKSKMGKGMEGKWEIVFHDARDK</sequence>
<evidence type="ECO:0000313" key="2">
    <source>
        <dbReference type="EMBL" id="RVW76705.1"/>
    </source>
</evidence>
<reference evidence="2 3" key="1">
    <citation type="journal article" date="2018" name="PLoS Genet.">
        <title>Population sequencing reveals clonal diversity and ancestral inbreeding in the grapevine cultivar Chardonnay.</title>
        <authorList>
            <person name="Roach M.J."/>
            <person name="Johnson D.L."/>
            <person name="Bohlmann J."/>
            <person name="van Vuuren H.J."/>
            <person name="Jones S.J."/>
            <person name="Pretorius I.S."/>
            <person name="Schmidt S.A."/>
            <person name="Borneman A.R."/>
        </authorList>
    </citation>
    <scope>NUCLEOTIDE SEQUENCE [LARGE SCALE GENOMIC DNA]</scope>
    <source>
        <strain evidence="3">cv. Chardonnay</strain>
        <tissue evidence="2">Leaf</tissue>
    </source>
</reference>
<protein>
    <submittedName>
        <fullName evidence="2">Uncharacterized protein</fullName>
    </submittedName>
</protein>
<proteinExistence type="predicted"/>
<name>A0A438GWX7_VITVI</name>
<feature type="compositionally biased region" description="Basic and acidic residues" evidence="1">
    <location>
        <begin position="1"/>
        <end position="11"/>
    </location>
</feature>
<evidence type="ECO:0000313" key="3">
    <source>
        <dbReference type="Proteomes" id="UP000288805"/>
    </source>
</evidence>
<evidence type="ECO:0000256" key="1">
    <source>
        <dbReference type="SAM" id="MobiDB-lite"/>
    </source>
</evidence>
<comment type="caution">
    <text evidence="2">The sequence shown here is derived from an EMBL/GenBank/DDBJ whole genome shotgun (WGS) entry which is preliminary data.</text>
</comment>
<gene>
    <name evidence="2" type="ORF">CK203_047536</name>
</gene>